<feature type="transmembrane region" description="Helical" evidence="1">
    <location>
        <begin position="108"/>
        <end position="129"/>
    </location>
</feature>
<name>A0A329LET1_9MYCO</name>
<dbReference type="RefSeq" id="WP_112634830.1">
    <property type="nucleotide sequence ID" value="NZ_QMEV01000071.1"/>
</dbReference>
<protein>
    <recommendedName>
        <fullName evidence="4">Transmembrane protein</fullName>
    </recommendedName>
</protein>
<evidence type="ECO:0000313" key="3">
    <source>
        <dbReference type="Proteomes" id="UP000250915"/>
    </source>
</evidence>
<feature type="transmembrane region" description="Helical" evidence="1">
    <location>
        <begin position="17"/>
        <end position="40"/>
    </location>
</feature>
<reference evidence="2 3" key="1">
    <citation type="submission" date="2018-06" db="EMBL/GenBank/DDBJ databases">
        <title>NTM in soil in Japan.</title>
        <authorList>
            <person name="Ohya K."/>
        </authorList>
    </citation>
    <scope>NUCLEOTIDE SEQUENCE [LARGE SCALE GENOMIC DNA]</scope>
    <source>
        <strain evidence="2 3">GF28</strain>
    </source>
</reference>
<organism evidence="2 3">
    <name type="scientific">Mycobacterium colombiense</name>
    <dbReference type="NCBI Taxonomy" id="339268"/>
    <lineage>
        <taxon>Bacteria</taxon>
        <taxon>Bacillati</taxon>
        <taxon>Actinomycetota</taxon>
        <taxon>Actinomycetes</taxon>
        <taxon>Mycobacteriales</taxon>
        <taxon>Mycobacteriaceae</taxon>
        <taxon>Mycobacterium</taxon>
        <taxon>Mycobacterium avium complex (MAC)</taxon>
    </lineage>
</organism>
<evidence type="ECO:0000256" key="1">
    <source>
        <dbReference type="SAM" id="Phobius"/>
    </source>
</evidence>
<accession>A0A329LET1</accession>
<evidence type="ECO:0008006" key="4">
    <source>
        <dbReference type="Google" id="ProtNLM"/>
    </source>
</evidence>
<evidence type="ECO:0000313" key="2">
    <source>
        <dbReference type="EMBL" id="RAV05750.1"/>
    </source>
</evidence>
<dbReference type="OrthoDB" id="4827451at2"/>
<comment type="caution">
    <text evidence="2">The sequence shown here is derived from an EMBL/GenBank/DDBJ whole genome shotgun (WGS) entry which is preliminary data.</text>
</comment>
<dbReference type="InterPro" id="IPR046862">
    <property type="entry name" value="Rhomboid_2"/>
</dbReference>
<keyword evidence="1" id="KW-0812">Transmembrane</keyword>
<dbReference type="EMBL" id="QMEV01000071">
    <property type="protein sequence ID" value="RAV05750.1"/>
    <property type="molecule type" value="Genomic_DNA"/>
</dbReference>
<dbReference type="Proteomes" id="UP000250915">
    <property type="component" value="Unassembled WGS sequence"/>
</dbReference>
<feature type="transmembrane region" description="Helical" evidence="1">
    <location>
        <begin position="167"/>
        <end position="184"/>
    </location>
</feature>
<proteinExistence type="predicted"/>
<dbReference type="Pfam" id="PF20401">
    <property type="entry name" value="Rhomboid_2"/>
    <property type="match status" value="1"/>
</dbReference>
<gene>
    <name evidence="2" type="ORF">DQP57_22365</name>
</gene>
<keyword evidence="1" id="KW-1133">Transmembrane helix</keyword>
<feature type="transmembrane region" description="Helical" evidence="1">
    <location>
        <begin position="144"/>
        <end position="162"/>
    </location>
</feature>
<feature type="transmembrane region" description="Helical" evidence="1">
    <location>
        <begin position="190"/>
        <end position="208"/>
    </location>
</feature>
<dbReference type="AlphaFoldDB" id="A0A329LET1"/>
<keyword evidence="1" id="KW-0472">Membrane</keyword>
<sequence length="238" mass="27108">MAHPSVRSRARSMTLAVWHYVTSAPLTYGWLLVLMITTIIQTHLTGRELHSVLLHRSTNIHELGRDPLDVLFSSLLWIDGKNFEPYLLLFTLFLAPAEHWLGQLRWLTVGLSSHILATYISEGILYFAIEEHDVSQRLVHARDIGVSYFLVGVMAVLTYHIARPWRWGYLGVLFVIFGFPLITMGNELNFTAIGHFTSILIGLCFYPMTRTRSKGSRQLSPARLRAIVRRRVPPATPS</sequence>